<reference evidence="2" key="1">
    <citation type="submission" date="2018-02" db="EMBL/GenBank/DDBJ databases">
        <title>Genome sequencing of Solimonas sp. HR-BB.</title>
        <authorList>
            <person name="Lee Y."/>
            <person name="Jeon C.O."/>
        </authorList>
    </citation>
    <scope>NUCLEOTIDE SEQUENCE [LARGE SCALE GENOMIC DNA]</scope>
    <source>
        <strain evidence="2">HR-E</strain>
    </source>
</reference>
<dbReference type="AlphaFoldDB" id="A0A2P6AR49"/>
<comment type="caution">
    <text evidence="1">The sequence shown here is derived from an EMBL/GenBank/DDBJ whole genome shotgun (WGS) entry which is preliminary data.</text>
</comment>
<evidence type="ECO:0000313" key="2">
    <source>
        <dbReference type="Proteomes" id="UP000243900"/>
    </source>
</evidence>
<dbReference type="GO" id="GO:0004497">
    <property type="term" value="F:monooxygenase activity"/>
    <property type="evidence" value="ECO:0007669"/>
    <property type="project" value="UniProtKB-KW"/>
</dbReference>
<proteinExistence type="predicted"/>
<protein>
    <submittedName>
        <fullName evidence="1">4-hydroxyacetophenone monooxygenase</fullName>
    </submittedName>
</protein>
<dbReference type="OrthoDB" id="312624at2"/>
<dbReference type="Proteomes" id="UP000243900">
    <property type="component" value="Unassembled WGS sequence"/>
</dbReference>
<organism evidence="1 2">
    <name type="scientific">Amnimonas aquatica</name>
    <dbReference type="NCBI Taxonomy" id="2094561"/>
    <lineage>
        <taxon>Bacteria</taxon>
        <taxon>Pseudomonadati</taxon>
        <taxon>Pseudomonadota</taxon>
        <taxon>Gammaproteobacteria</taxon>
        <taxon>Moraxellales</taxon>
        <taxon>Moraxellaceae</taxon>
        <taxon>Amnimonas</taxon>
    </lineage>
</organism>
<dbReference type="InterPro" id="IPR036188">
    <property type="entry name" value="FAD/NAD-bd_sf"/>
</dbReference>
<dbReference type="InterPro" id="IPR051209">
    <property type="entry name" value="FAD-bind_Monooxygenase_sf"/>
</dbReference>
<dbReference type="EMBL" id="PTQZ01000223">
    <property type="protein sequence ID" value="PQA35027.1"/>
    <property type="molecule type" value="Genomic_DNA"/>
</dbReference>
<evidence type="ECO:0000313" key="1">
    <source>
        <dbReference type="EMBL" id="PQA35027.1"/>
    </source>
</evidence>
<gene>
    <name evidence="1" type="ORF">C5O18_08215</name>
</gene>
<dbReference type="RefSeq" id="WP_105193059.1">
    <property type="nucleotide sequence ID" value="NZ_PTQZ01000223.1"/>
</dbReference>
<sequence length="490" mass="54674">MQAAAKPALLDALIIGTGFGGIGMAVQLQQAGISDYLILEKADDVGGVWRDNQYPGAACDVPSHLYSFSFAPNARWSRKYAGQDEIHGYIRRVADQFGVTPQVRFRSEVATAAFDEADGSWTVTTTAGDVYRARALITATGQLNRPAYPNVPGIDSFRGEVFHSARWRHDIDLAGKRVAVVGTGASAIQFVPEIVPKVKSLVLIQRSAPYVIPKPDRGYHALETLAFEQAPALQHGSRNLQYVTHEYRALAFTSMQKFLSMPLLQFRRMLRSQVPDRALREKLTPTDPIGCKRILLSNNYFPALAQPHVSVVNGGVRSVDATGITGADGVHHDVDVIIYGTGFRATEFLAPMRVTGLGGRDLNEAWREGAESYLGMTVTGFPNLYMVYGPNTNLGHSSIIFMLESQMTYIRQCVSRLVGERLRYLDVQPQAQDDFNQAVQARLRESVWQKGCQSWYVNEHGRNVANWPGFTFEYRWRTKRPDWSHYRVQA</sequence>
<dbReference type="SUPFAM" id="SSF51905">
    <property type="entry name" value="FAD/NAD(P)-binding domain"/>
    <property type="match status" value="1"/>
</dbReference>
<dbReference type="PANTHER" id="PTHR42877">
    <property type="entry name" value="L-ORNITHINE N(5)-MONOOXYGENASE-RELATED"/>
    <property type="match status" value="1"/>
</dbReference>
<keyword evidence="2" id="KW-1185">Reference proteome</keyword>
<name>A0A2P6AR49_9GAMM</name>
<dbReference type="PANTHER" id="PTHR42877:SF4">
    <property type="entry name" value="FAD_NAD(P)-BINDING DOMAIN-CONTAINING PROTEIN-RELATED"/>
    <property type="match status" value="1"/>
</dbReference>
<dbReference type="Gene3D" id="3.50.50.60">
    <property type="entry name" value="FAD/NAD(P)-binding domain"/>
    <property type="match status" value="2"/>
</dbReference>
<keyword evidence="1" id="KW-0503">Monooxygenase</keyword>
<keyword evidence="1" id="KW-0560">Oxidoreductase</keyword>
<dbReference type="Pfam" id="PF13738">
    <property type="entry name" value="Pyr_redox_3"/>
    <property type="match status" value="1"/>
</dbReference>
<accession>A0A2P6AR49</accession>